<evidence type="ECO:0000313" key="4">
    <source>
        <dbReference type="Proteomes" id="UP000033995"/>
    </source>
</evidence>
<dbReference type="Proteomes" id="UP000033995">
    <property type="component" value="Unassembled WGS sequence"/>
</dbReference>
<evidence type="ECO:0000259" key="2">
    <source>
        <dbReference type="PROSITE" id="PS51781"/>
    </source>
</evidence>
<keyword evidence="1" id="KW-1133">Transmembrane helix</keyword>
<sequence>MKKKIISGILSIIGILLVGLSILYFLNFFEPQKAGILIESDPIATIFIDGQEMGKTPYEAEFKPKEIMIKIKPESLEGQIFDDYETKVNLISGIKTVVIKTFRESEDYSSGVVVSFEKVSNNNSYVTVVSIPDNAQVLIDDKVYGYTPMRITVPGGDHNLLVVADKYLKKQLPIRVYKGYKLTAFVKLAKSNEPEQTQVEQKVDEVLFRIKIDKVDTGFLRVREGASVGFPEVGQVKPGEEYDVIETGENNKWYKIKFGENEGLPAGRQGWVSAEFVTKI</sequence>
<dbReference type="InterPro" id="IPR013229">
    <property type="entry name" value="PEGA"/>
</dbReference>
<evidence type="ECO:0000256" key="1">
    <source>
        <dbReference type="SAM" id="Phobius"/>
    </source>
</evidence>
<protein>
    <recommendedName>
        <fullName evidence="2">SH3b domain-containing protein</fullName>
    </recommendedName>
</protein>
<dbReference type="Pfam" id="PF08308">
    <property type="entry name" value="PEGA"/>
    <property type="match status" value="2"/>
</dbReference>
<keyword evidence="1" id="KW-0472">Membrane</keyword>
<keyword evidence="1" id="KW-0812">Transmembrane</keyword>
<accession>A0A0G0A5K6</accession>
<gene>
    <name evidence="3" type="ORF">UR38_C0010G0047</name>
</gene>
<feature type="domain" description="SH3b" evidence="2">
    <location>
        <begin position="210"/>
        <end position="280"/>
    </location>
</feature>
<dbReference type="InterPro" id="IPR003646">
    <property type="entry name" value="SH3-like_bac-type"/>
</dbReference>
<dbReference type="AlphaFoldDB" id="A0A0G0A5K6"/>
<name>A0A0G0A5K6_9BACT</name>
<proteinExistence type="predicted"/>
<reference evidence="3 4" key="1">
    <citation type="journal article" date="2015" name="Nature">
        <title>rRNA introns, odd ribosomes, and small enigmatic genomes across a large radiation of phyla.</title>
        <authorList>
            <person name="Brown C.T."/>
            <person name="Hug L.A."/>
            <person name="Thomas B.C."/>
            <person name="Sharon I."/>
            <person name="Castelle C.J."/>
            <person name="Singh A."/>
            <person name="Wilkins M.J."/>
            <person name="Williams K.H."/>
            <person name="Banfield J.F."/>
        </authorList>
    </citation>
    <scope>NUCLEOTIDE SEQUENCE [LARGE SCALE GENOMIC DNA]</scope>
</reference>
<feature type="transmembrane region" description="Helical" evidence="1">
    <location>
        <begin position="5"/>
        <end position="26"/>
    </location>
</feature>
<evidence type="ECO:0000313" key="3">
    <source>
        <dbReference type="EMBL" id="KKP46536.1"/>
    </source>
</evidence>
<organism evidence="3 4">
    <name type="scientific">Candidatus Woesebacteria bacterium GW2011_GWA2_33_28</name>
    <dbReference type="NCBI Taxonomy" id="1618561"/>
    <lineage>
        <taxon>Bacteria</taxon>
        <taxon>Candidatus Woeseibacteriota</taxon>
    </lineage>
</organism>
<dbReference type="PROSITE" id="PS51781">
    <property type="entry name" value="SH3B"/>
    <property type="match status" value="1"/>
</dbReference>
<dbReference type="Pfam" id="PF08239">
    <property type="entry name" value="SH3_3"/>
    <property type="match status" value="1"/>
</dbReference>
<comment type="caution">
    <text evidence="3">The sequence shown here is derived from an EMBL/GenBank/DDBJ whole genome shotgun (WGS) entry which is preliminary data.</text>
</comment>
<dbReference type="Gene3D" id="2.30.30.40">
    <property type="entry name" value="SH3 Domains"/>
    <property type="match status" value="1"/>
</dbReference>
<dbReference type="EMBL" id="LBOZ01000010">
    <property type="protein sequence ID" value="KKP46536.1"/>
    <property type="molecule type" value="Genomic_DNA"/>
</dbReference>
<dbReference type="SMART" id="SM00287">
    <property type="entry name" value="SH3b"/>
    <property type="match status" value="1"/>
</dbReference>